<protein>
    <submittedName>
        <fullName evidence="7">Methyl-accepting chemotaxis protein</fullName>
    </submittedName>
</protein>
<proteinExistence type="inferred from homology"/>
<dbReference type="Gene3D" id="1.10.287.950">
    <property type="entry name" value="Methyl-accepting chemotaxis protein"/>
    <property type="match status" value="1"/>
</dbReference>
<dbReference type="SMART" id="SM00283">
    <property type="entry name" value="MA"/>
    <property type="match status" value="1"/>
</dbReference>
<feature type="transmembrane region" description="Helical" evidence="4">
    <location>
        <begin position="288"/>
        <end position="312"/>
    </location>
</feature>
<evidence type="ECO:0000256" key="3">
    <source>
        <dbReference type="PROSITE-ProRule" id="PRU00284"/>
    </source>
</evidence>
<keyword evidence="1 3" id="KW-0807">Transducer</keyword>
<dbReference type="GO" id="GO:0016020">
    <property type="term" value="C:membrane"/>
    <property type="evidence" value="ECO:0007669"/>
    <property type="project" value="InterPro"/>
</dbReference>
<evidence type="ECO:0000313" key="7">
    <source>
        <dbReference type="EMBL" id="CAM76972.1"/>
    </source>
</evidence>
<dbReference type="Gene3D" id="6.10.340.10">
    <property type="match status" value="1"/>
</dbReference>
<evidence type="ECO:0000259" key="5">
    <source>
        <dbReference type="PROSITE" id="PS50111"/>
    </source>
</evidence>
<dbReference type="SUPFAM" id="SSF58104">
    <property type="entry name" value="Methyl-accepting chemotaxis protein (MCP) signaling domain"/>
    <property type="match status" value="1"/>
</dbReference>
<reference evidence="7" key="1">
    <citation type="journal article" date="2007" name="J. Bacteriol.">
        <title>Comparative genome analysis of four magnetotactic bacteria reveals a complex set of group-specific genes implicated in magnetosome biomineralization and function.</title>
        <authorList>
            <person name="Richter M."/>
            <person name="Kube M."/>
            <person name="Bazylinski D.A."/>
            <person name="Lombardot T."/>
            <person name="Gloeckner F.O."/>
            <person name="Reinhardt R."/>
            <person name="Schueler D."/>
        </authorList>
    </citation>
    <scope>NUCLEOTIDE SEQUENCE</scope>
    <source>
        <strain evidence="7">MSR-1</strain>
    </source>
</reference>
<keyword evidence="4" id="KW-0472">Membrane</keyword>
<dbReference type="GO" id="GO:0007165">
    <property type="term" value="P:signal transduction"/>
    <property type="evidence" value="ECO:0007669"/>
    <property type="project" value="UniProtKB-KW"/>
</dbReference>
<evidence type="ECO:0000259" key="6">
    <source>
        <dbReference type="PROSITE" id="PS50885"/>
    </source>
</evidence>
<organism evidence="7">
    <name type="scientific">Magnetospirillum gryphiswaldense</name>
    <dbReference type="NCBI Taxonomy" id="55518"/>
    <lineage>
        <taxon>Bacteria</taxon>
        <taxon>Pseudomonadati</taxon>
        <taxon>Pseudomonadota</taxon>
        <taxon>Alphaproteobacteria</taxon>
        <taxon>Rhodospirillales</taxon>
        <taxon>Rhodospirillaceae</taxon>
        <taxon>Magnetospirillum</taxon>
    </lineage>
</organism>
<dbReference type="SMART" id="SM01358">
    <property type="entry name" value="HBM"/>
    <property type="match status" value="1"/>
</dbReference>
<dbReference type="PANTHER" id="PTHR32089">
    <property type="entry name" value="METHYL-ACCEPTING CHEMOTAXIS PROTEIN MCPB"/>
    <property type="match status" value="1"/>
</dbReference>
<dbReference type="RefSeq" id="WP_106002660.1">
    <property type="nucleotide sequence ID" value="NZ_CP027527.1"/>
</dbReference>
<dbReference type="Pfam" id="PF00015">
    <property type="entry name" value="MCPsignal"/>
    <property type="match status" value="1"/>
</dbReference>
<feature type="domain" description="HAMP" evidence="6">
    <location>
        <begin position="313"/>
        <end position="366"/>
    </location>
</feature>
<dbReference type="PROSITE" id="PS50885">
    <property type="entry name" value="HAMP"/>
    <property type="match status" value="1"/>
</dbReference>
<dbReference type="PROSITE" id="PS50111">
    <property type="entry name" value="CHEMOTAXIS_TRANSDUC_2"/>
    <property type="match status" value="1"/>
</dbReference>
<gene>
    <name evidence="7" type="ORF">MGR_0691</name>
</gene>
<dbReference type="EMBL" id="CU459003">
    <property type="protein sequence ID" value="CAM76972.1"/>
    <property type="molecule type" value="Genomic_DNA"/>
</dbReference>
<name>A4U265_9PROT</name>
<keyword evidence="4" id="KW-0812">Transmembrane</keyword>
<accession>A4U265</accession>
<feature type="domain" description="Methyl-accepting transducer" evidence="5">
    <location>
        <begin position="407"/>
        <end position="629"/>
    </location>
</feature>
<evidence type="ECO:0000256" key="2">
    <source>
        <dbReference type="ARBA" id="ARBA00029447"/>
    </source>
</evidence>
<keyword evidence="4" id="KW-1133">Transmembrane helix</keyword>
<dbReference type="InterPro" id="IPR032255">
    <property type="entry name" value="HBM"/>
</dbReference>
<comment type="similarity">
    <text evidence="2">Belongs to the methyl-accepting chemotaxis (MCP) protein family.</text>
</comment>
<dbReference type="AlphaFoldDB" id="A4U265"/>
<dbReference type="InterPro" id="IPR003660">
    <property type="entry name" value="HAMP_dom"/>
</dbReference>
<evidence type="ECO:0000256" key="4">
    <source>
        <dbReference type="SAM" id="Phobius"/>
    </source>
</evidence>
<dbReference type="InterPro" id="IPR004089">
    <property type="entry name" value="MCPsignal_dom"/>
</dbReference>
<dbReference type="PANTHER" id="PTHR32089:SF112">
    <property type="entry name" value="LYSOZYME-LIKE PROTEIN-RELATED"/>
    <property type="match status" value="1"/>
</dbReference>
<feature type="transmembrane region" description="Helical" evidence="4">
    <location>
        <begin position="14"/>
        <end position="33"/>
    </location>
</feature>
<sequence length="666" mass="70876">MLNVLRNRTISEQLYALAGIVFLGFALVVGLWAQTRAVQDRAFDAHMGELADLRDAVGLDFALLKARYYEKEFLIRPDKKYLADMAQVRGQIDQTLADGRIAKGSDRQAAAARTIVTAVDGYFRHWDSFTAVWHQLGLAPDQGLRGQLMRSAQTLSDRFIAMVDARPQAEDEAVERAIADARRFEAELRGQPSPEALKQAVDAAANVDKAIQTSSHLTAPERETLRHLSAQFLQQMQETGAMMLRTAEAAGQFKTFYAPAKQGIDAIIAVNAEEQTQAQEQYDAAHDFGLRAMVGVSVLTVLGVMLLALGIARSLSGRVNQLSDCMLALAQGQLDRPIPFTDGRGEVPVMARALVVFRDNGVALAQSRQDREQMDRDNAQARQRDLQRLASGFESRVARVVGGLSDMAIQVHAGAGTLAGITRDTQVLADSAAELARQASAGVDRAAGAAEDLSQSIALVSRQATASVEATERSRHSAAATAARIGTLAQTATRIGDVVQLINDIASQTNLLALNATIEAARAGEAGKGFAVVAGEVKALANQTTRATEEITTQIRSIQNETGSTVAEIQAMVEVISDLDGMARSVASSMEAQDGATRHIATSIQDAARNALDASARMGELSANAGQAGVAASNLFDLSDGLQGSSRDLSAAVTDFVGGIVTENGH</sequence>
<evidence type="ECO:0000256" key="1">
    <source>
        <dbReference type="ARBA" id="ARBA00023224"/>
    </source>
</evidence>